<reference evidence="1 2" key="1">
    <citation type="submission" date="2014-07" db="EMBL/GenBank/DDBJ databases">
        <title>Draft genome sequence of Thalassospira xianhensis P-4 (MCCC 1A02616).</title>
        <authorList>
            <person name="Lai Q."/>
            <person name="Shao Z."/>
        </authorList>
    </citation>
    <scope>NUCLEOTIDE SEQUENCE [LARGE SCALE GENOMIC DNA]</scope>
    <source>
        <strain evidence="1 2">MCCC 1A02616</strain>
    </source>
</reference>
<accession>A0A367UIS0</accession>
<comment type="caution">
    <text evidence="1">The sequence shown here is derived from an EMBL/GenBank/DDBJ whole genome shotgun (WGS) entry which is preliminary data.</text>
</comment>
<evidence type="ECO:0000313" key="2">
    <source>
        <dbReference type="Proteomes" id="UP000252419"/>
    </source>
</evidence>
<dbReference type="AlphaFoldDB" id="A0A367UIS0"/>
<protein>
    <submittedName>
        <fullName evidence="1">Uncharacterized protein</fullName>
    </submittedName>
</protein>
<proteinExistence type="predicted"/>
<name>A0A367UIS0_9PROT</name>
<sequence>MLFLRATIAPEDDVVRNFSGVYNAWVSSVSEIAEAISETYPDGAGHLLPPRQDPVTGDWCWEPEAGLSGFGFDDEASFTEAMNKVMPYAQHIGCIAVFRSGDYDAGKGVDGEDLFRDAEYLGQVELDISYASLIEKFQPSPLINAPTL</sequence>
<gene>
    <name evidence="1" type="ORF">TH5_00210</name>
</gene>
<dbReference type="RefSeq" id="WP_114119999.1">
    <property type="nucleotide sequence ID" value="NZ_JPWA01000001.1"/>
</dbReference>
<evidence type="ECO:0000313" key="1">
    <source>
        <dbReference type="EMBL" id="RCK07543.1"/>
    </source>
</evidence>
<dbReference type="Proteomes" id="UP000252419">
    <property type="component" value="Unassembled WGS sequence"/>
</dbReference>
<keyword evidence="2" id="KW-1185">Reference proteome</keyword>
<dbReference type="EMBL" id="JPWA01000001">
    <property type="protein sequence ID" value="RCK07543.1"/>
    <property type="molecule type" value="Genomic_DNA"/>
</dbReference>
<organism evidence="1 2">
    <name type="scientific">Thalassospira xianhensis MCCC 1A02616</name>
    <dbReference type="NCBI Taxonomy" id="1177929"/>
    <lineage>
        <taxon>Bacteria</taxon>
        <taxon>Pseudomonadati</taxon>
        <taxon>Pseudomonadota</taxon>
        <taxon>Alphaproteobacteria</taxon>
        <taxon>Rhodospirillales</taxon>
        <taxon>Thalassospiraceae</taxon>
        <taxon>Thalassospira</taxon>
    </lineage>
</organism>